<dbReference type="Pfam" id="PF21882">
    <property type="entry name" value="Gp53-like_C"/>
    <property type="match status" value="1"/>
</dbReference>
<accession>A0A2S9XN82</accession>
<organism evidence="2 3">
    <name type="scientific">Enhygromyxa salina</name>
    <dbReference type="NCBI Taxonomy" id="215803"/>
    <lineage>
        <taxon>Bacteria</taxon>
        <taxon>Pseudomonadati</taxon>
        <taxon>Myxococcota</taxon>
        <taxon>Polyangia</taxon>
        <taxon>Nannocystales</taxon>
        <taxon>Nannocystaceae</taxon>
        <taxon>Enhygromyxa</taxon>
    </lineage>
</organism>
<reference evidence="2 3" key="1">
    <citation type="submission" date="2018-03" db="EMBL/GenBank/DDBJ databases">
        <title>Draft Genome Sequences of the Obligatory Marine Myxobacteria Enhygromyxa salina SWB007.</title>
        <authorList>
            <person name="Poehlein A."/>
            <person name="Moghaddam J.A."/>
            <person name="Harms H."/>
            <person name="Alanjari M."/>
            <person name="Koenig G.M."/>
            <person name="Daniel R."/>
            <person name="Schaeberle T.F."/>
        </authorList>
    </citation>
    <scope>NUCLEOTIDE SEQUENCE [LARGE SCALE GENOMIC DNA]</scope>
    <source>
        <strain evidence="2 3">SWB007</strain>
    </source>
</reference>
<comment type="caution">
    <text evidence="2">The sequence shown here is derived from an EMBL/GenBank/DDBJ whole genome shotgun (WGS) entry which is preliminary data.</text>
</comment>
<evidence type="ECO:0000259" key="1">
    <source>
        <dbReference type="Pfam" id="PF21882"/>
    </source>
</evidence>
<dbReference type="EMBL" id="PVNL01000142">
    <property type="protein sequence ID" value="PRP94313.1"/>
    <property type="molecule type" value="Genomic_DNA"/>
</dbReference>
<evidence type="ECO:0000313" key="3">
    <source>
        <dbReference type="Proteomes" id="UP000238823"/>
    </source>
</evidence>
<dbReference type="AlphaFoldDB" id="A0A2S9XN82"/>
<protein>
    <recommendedName>
        <fullName evidence="1">Putative tail fiber protein gp53-like C-terminal domain-containing protein</fullName>
    </recommendedName>
</protein>
<dbReference type="InterPro" id="IPR054075">
    <property type="entry name" value="Gp53-like_C"/>
</dbReference>
<sequence>MTATRFTIQLDDGLYYNGFHDAAVSGGLMFQWGQANSTSDGNQSFDLHQPFASRCYALLTTCSRSNVWSAMPSTSRGASSFVLNRDGAIDGHYPYYWIAIGDAPGHAGGDPGSAIVGGDTTIQWGDATSTSDGDQTFTTPTALGAGVSAAVLTVTEADIRSALSMVSFDGPGRKLKLNRHNDINGSIDFNHVSIGARPGRTATGIQHLDGFKLQWGQAVSDSDHEQLFSLHEAFADMNFAVITTLAAGNLRQGLSLTRPINSRSFIVDRDGSIDGARAFHWVAIGR</sequence>
<dbReference type="RefSeq" id="WP_106094613.1">
    <property type="nucleotide sequence ID" value="NZ_PVNL01000142.1"/>
</dbReference>
<dbReference type="Proteomes" id="UP000238823">
    <property type="component" value="Unassembled WGS sequence"/>
</dbReference>
<proteinExistence type="predicted"/>
<dbReference type="Gene3D" id="2.60.40.3940">
    <property type="match status" value="1"/>
</dbReference>
<gene>
    <name evidence="2" type="ORF">ENSA7_78500</name>
</gene>
<feature type="domain" description="Putative tail fiber protein gp53-like C-terminal" evidence="1">
    <location>
        <begin position="25"/>
        <end position="101"/>
    </location>
</feature>
<name>A0A2S9XN82_9BACT</name>
<evidence type="ECO:0000313" key="2">
    <source>
        <dbReference type="EMBL" id="PRP94313.1"/>
    </source>
</evidence>
<dbReference type="OrthoDB" id="9821254at2"/>